<evidence type="ECO:0000313" key="2">
    <source>
        <dbReference type="EMBL" id="SEH54164.1"/>
    </source>
</evidence>
<dbReference type="EMBL" id="LT629971">
    <property type="protein sequence ID" value="SEH54164.1"/>
    <property type="molecule type" value="Genomic_DNA"/>
</dbReference>
<organism evidence="2 3">
    <name type="scientific">Mycolicibacterium rutilum</name>
    <name type="common">Mycobacterium rutilum</name>
    <dbReference type="NCBI Taxonomy" id="370526"/>
    <lineage>
        <taxon>Bacteria</taxon>
        <taxon>Bacillati</taxon>
        <taxon>Actinomycetota</taxon>
        <taxon>Actinomycetes</taxon>
        <taxon>Mycobacteriales</taxon>
        <taxon>Mycobacteriaceae</taxon>
        <taxon>Mycolicibacterium</taxon>
    </lineage>
</organism>
<dbReference type="GO" id="GO:0003700">
    <property type="term" value="F:DNA-binding transcription factor activity"/>
    <property type="evidence" value="ECO:0007669"/>
    <property type="project" value="InterPro"/>
</dbReference>
<dbReference type="PROSITE" id="PS50995">
    <property type="entry name" value="HTH_MARR_2"/>
    <property type="match status" value="1"/>
</dbReference>
<dbReference type="AlphaFoldDB" id="A0A1H6J0U0"/>
<dbReference type="PRINTS" id="PR00598">
    <property type="entry name" value="HTHMARR"/>
</dbReference>
<proteinExistence type="predicted"/>
<dbReference type="GO" id="GO:0003677">
    <property type="term" value="F:DNA binding"/>
    <property type="evidence" value="ECO:0007669"/>
    <property type="project" value="UniProtKB-KW"/>
</dbReference>
<gene>
    <name evidence="2" type="ORF">SAMN04489835_1202</name>
</gene>
<dbReference type="InterPro" id="IPR039422">
    <property type="entry name" value="MarR/SlyA-like"/>
</dbReference>
<evidence type="ECO:0000313" key="3">
    <source>
        <dbReference type="Proteomes" id="UP000182915"/>
    </source>
</evidence>
<name>A0A1H6J0U0_MYCRU</name>
<keyword evidence="3" id="KW-1185">Reference proteome</keyword>
<dbReference type="Proteomes" id="UP000182915">
    <property type="component" value="Chromosome I"/>
</dbReference>
<dbReference type="STRING" id="370526.SAMN04489835_1202"/>
<accession>A0A1H6J0U0</accession>
<dbReference type="PANTHER" id="PTHR33164:SF101">
    <property type="entry name" value="TRANSCRIPTIONAL REPRESSOR MPRA"/>
    <property type="match status" value="1"/>
</dbReference>
<dbReference type="InterPro" id="IPR036388">
    <property type="entry name" value="WH-like_DNA-bd_sf"/>
</dbReference>
<dbReference type="RefSeq" id="WP_083406407.1">
    <property type="nucleotide sequence ID" value="NZ_LT629971.1"/>
</dbReference>
<reference evidence="3" key="1">
    <citation type="submission" date="2016-10" db="EMBL/GenBank/DDBJ databases">
        <authorList>
            <person name="Varghese N."/>
            <person name="Submissions S."/>
        </authorList>
    </citation>
    <scope>NUCLEOTIDE SEQUENCE [LARGE SCALE GENOMIC DNA]</scope>
    <source>
        <strain evidence="3">DSM 45405</strain>
    </source>
</reference>
<evidence type="ECO:0000259" key="1">
    <source>
        <dbReference type="PROSITE" id="PS50995"/>
    </source>
</evidence>
<dbReference type="Pfam" id="PF12802">
    <property type="entry name" value="MarR_2"/>
    <property type="match status" value="1"/>
</dbReference>
<dbReference type="SMART" id="SM00347">
    <property type="entry name" value="HTH_MARR"/>
    <property type="match status" value="1"/>
</dbReference>
<dbReference type="Gene3D" id="1.10.10.10">
    <property type="entry name" value="Winged helix-like DNA-binding domain superfamily/Winged helix DNA-binding domain"/>
    <property type="match status" value="1"/>
</dbReference>
<keyword evidence="2" id="KW-0238">DNA-binding</keyword>
<dbReference type="PANTHER" id="PTHR33164">
    <property type="entry name" value="TRANSCRIPTIONAL REGULATOR, MARR FAMILY"/>
    <property type="match status" value="1"/>
</dbReference>
<feature type="domain" description="HTH marR-type" evidence="1">
    <location>
        <begin position="17"/>
        <end position="149"/>
    </location>
</feature>
<dbReference type="GO" id="GO:0006950">
    <property type="term" value="P:response to stress"/>
    <property type="evidence" value="ECO:0007669"/>
    <property type="project" value="TreeGrafter"/>
</dbReference>
<dbReference type="InterPro" id="IPR036390">
    <property type="entry name" value="WH_DNA-bd_sf"/>
</dbReference>
<dbReference type="SUPFAM" id="SSF46785">
    <property type="entry name" value="Winged helix' DNA-binding domain"/>
    <property type="match status" value="1"/>
</dbReference>
<dbReference type="InterPro" id="IPR000835">
    <property type="entry name" value="HTH_MarR-typ"/>
</dbReference>
<sequence>MGGKRPKKMPARDDTGVDELGEAADQLFLSMRRARGNPAATGGLSLAQLTFLEPLVAGEALTVGQLAAAANVSTPNATRMIQQLEAKGHVVRERSRTDERKVLVHLTDTGAKLLTRLRANRRATQASAYAAFTPDERVELACQLRRLAEIIDGTA</sequence>
<protein>
    <submittedName>
        <fullName evidence="2">DNA-binding transcriptional regulator, MarR family</fullName>
    </submittedName>
</protein>